<protein>
    <recommendedName>
        <fullName evidence="2">Protein kinase domain-containing protein</fullName>
    </recommendedName>
</protein>
<dbReference type="Proteomes" id="UP000243519">
    <property type="component" value="Unassembled WGS sequence"/>
</dbReference>
<reference evidence="3 4" key="1">
    <citation type="submission" date="2016-05" db="EMBL/GenBank/DDBJ databases">
        <title>Genome sequencing of Trichophyton violaceum CMCC(F)T3l isolated from hair.</title>
        <authorList>
            <person name="Zhan P."/>
            <person name="Tao Y."/>
            <person name="Liu W."/>
        </authorList>
    </citation>
    <scope>NUCLEOTIDE SEQUENCE [LARGE SCALE GENOMIC DNA]</scope>
    <source>
        <strain evidence="4">CMCC(F)T3l</strain>
    </source>
</reference>
<dbReference type="EMBL" id="LHPN01000009">
    <property type="protein sequence ID" value="OAL70337.1"/>
    <property type="molecule type" value="Genomic_DNA"/>
</dbReference>
<keyword evidence="1" id="KW-0732">Signal</keyword>
<comment type="caution">
    <text evidence="3">The sequence shown here is derived from an EMBL/GenBank/DDBJ whole genome shotgun (WGS) entry which is preliminary data.</text>
</comment>
<sequence>MKSTLLYSAAFACLASFALANPLANTNAGISRRDTAAAMGALKVCSGDRQASARCIGNRLGPQNGFQTKATAENAVPQTKMVLVDWMLQKAWDDRIAGSASVGNVQPEQPNVRQLGGGENAEELRVEREILERIGDHPRIVKLLYTYKDLIVLERLRYPLRFRTWELREDGRTASLDEILKWSAQAAEGMQYFHAKGVFQVDVGLRNLLVDWDDNVKYCDFSGSSIDGSRPTVVVSPTAQHPKAVIGSPTVQTELFSLGSAIYEISTTFKAYEGLEEDELQARYARGEYPDTSQLLLGGVILKWWRGCYFDAGEAAAEIRDIQRRMKHGNDLGLSINGLMERKWSEHTRVYIRMQLFIAAAVFGAQAMFRATTINPIA</sequence>
<keyword evidence="4" id="KW-1185">Reference proteome</keyword>
<feature type="signal peptide" evidence="1">
    <location>
        <begin position="1"/>
        <end position="20"/>
    </location>
</feature>
<dbReference type="AlphaFoldDB" id="A0A178FFY6"/>
<dbReference type="PANTHER" id="PTHR23257">
    <property type="entry name" value="SERINE-THREONINE PROTEIN KINASE"/>
    <property type="match status" value="1"/>
</dbReference>
<accession>A0A178FFY6</accession>
<dbReference type="PANTHER" id="PTHR23257:SF706">
    <property type="entry name" value="PROTO-ONCOGENE SERINE_THREONINE-PROTEIN KINASE MOS"/>
    <property type="match status" value="1"/>
</dbReference>
<evidence type="ECO:0000313" key="3">
    <source>
        <dbReference type="EMBL" id="OAL70337.1"/>
    </source>
</evidence>
<name>A0A178FFY6_TRIVO</name>
<feature type="chain" id="PRO_5008086168" description="Protein kinase domain-containing protein" evidence="1">
    <location>
        <begin position="21"/>
        <end position="378"/>
    </location>
</feature>
<evidence type="ECO:0000313" key="4">
    <source>
        <dbReference type="Proteomes" id="UP000243519"/>
    </source>
</evidence>
<evidence type="ECO:0000256" key="1">
    <source>
        <dbReference type="SAM" id="SignalP"/>
    </source>
</evidence>
<gene>
    <name evidence="3" type="ORF">A7D00_5303</name>
</gene>
<feature type="domain" description="Protein kinase" evidence="2">
    <location>
        <begin position="17"/>
        <end position="350"/>
    </location>
</feature>
<proteinExistence type="predicted"/>
<organism evidence="3 4">
    <name type="scientific">Trichophyton violaceum</name>
    <dbReference type="NCBI Taxonomy" id="34388"/>
    <lineage>
        <taxon>Eukaryota</taxon>
        <taxon>Fungi</taxon>
        <taxon>Dikarya</taxon>
        <taxon>Ascomycota</taxon>
        <taxon>Pezizomycotina</taxon>
        <taxon>Eurotiomycetes</taxon>
        <taxon>Eurotiomycetidae</taxon>
        <taxon>Onygenales</taxon>
        <taxon>Arthrodermataceae</taxon>
        <taxon>Trichophyton</taxon>
    </lineage>
</organism>
<dbReference type="Pfam" id="PF00069">
    <property type="entry name" value="Pkinase"/>
    <property type="match status" value="1"/>
</dbReference>
<dbReference type="GO" id="GO:0004672">
    <property type="term" value="F:protein kinase activity"/>
    <property type="evidence" value="ECO:0007669"/>
    <property type="project" value="InterPro"/>
</dbReference>
<evidence type="ECO:0000259" key="2">
    <source>
        <dbReference type="PROSITE" id="PS50011"/>
    </source>
</evidence>
<dbReference type="Gene3D" id="1.10.510.10">
    <property type="entry name" value="Transferase(Phosphotransferase) domain 1"/>
    <property type="match status" value="1"/>
</dbReference>
<dbReference type="GO" id="GO:0005737">
    <property type="term" value="C:cytoplasm"/>
    <property type="evidence" value="ECO:0007669"/>
    <property type="project" value="TreeGrafter"/>
</dbReference>
<dbReference type="InterPro" id="IPR050167">
    <property type="entry name" value="Ser_Thr_protein_kinase"/>
</dbReference>
<dbReference type="PROSITE" id="PS50011">
    <property type="entry name" value="PROTEIN_KINASE_DOM"/>
    <property type="match status" value="1"/>
</dbReference>
<dbReference type="GO" id="GO:0005524">
    <property type="term" value="F:ATP binding"/>
    <property type="evidence" value="ECO:0007669"/>
    <property type="project" value="InterPro"/>
</dbReference>
<dbReference type="OrthoDB" id="5338352at2759"/>
<dbReference type="GO" id="GO:0007165">
    <property type="term" value="P:signal transduction"/>
    <property type="evidence" value="ECO:0007669"/>
    <property type="project" value="TreeGrafter"/>
</dbReference>
<dbReference type="InterPro" id="IPR011009">
    <property type="entry name" value="Kinase-like_dom_sf"/>
</dbReference>
<dbReference type="InterPro" id="IPR000719">
    <property type="entry name" value="Prot_kinase_dom"/>
</dbReference>
<dbReference type="SUPFAM" id="SSF56112">
    <property type="entry name" value="Protein kinase-like (PK-like)"/>
    <property type="match status" value="1"/>
</dbReference>